<dbReference type="Proteomes" id="UP001287286">
    <property type="component" value="Unassembled WGS sequence"/>
</dbReference>
<keyword evidence="3" id="KW-1185">Reference proteome</keyword>
<evidence type="ECO:0000313" key="3">
    <source>
        <dbReference type="Proteomes" id="UP001287286"/>
    </source>
</evidence>
<gene>
    <name evidence="2" type="ORF">Purlil1_7376</name>
</gene>
<organism evidence="2 3">
    <name type="scientific">Purpureocillium lilacinum</name>
    <name type="common">Paecilomyces lilacinus</name>
    <dbReference type="NCBI Taxonomy" id="33203"/>
    <lineage>
        <taxon>Eukaryota</taxon>
        <taxon>Fungi</taxon>
        <taxon>Dikarya</taxon>
        <taxon>Ascomycota</taxon>
        <taxon>Pezizomycotina</taxon>
        <taxon>Sordariomycetes</taxon>
        <taxon>Hypocreomycetidae</taxon>
        <taxon>Hypocreales</taxon>
        <taxon>Ophiocordycipitaceae</taxon>
        <taxon>Purpureocillium</taxon>
    </lineage>
</organism>
<evidence type="ECO:0000256" key="1">
    <source>
        <dbReference type="SAM" id="MobiDB-lite"/>
    </source>
</evidence>
<evidence type="ECO:0000313" key="2">
    <source>
        <dbReference type="EMBL" id="KAK4088183.1"/>
    </source>
</evidence>
<sequence length="424" mass="45864">MATVSMSLEEERGWRASNLGPGQRSHLRAAETNTPHTGLRPSASSARGGVPAAFLTRKCDDLLLFPGWTKGWRQARSSALHAVTSRPLTTHAKQAAREPATLCIRSPSATGSCGRIIALCGSVALQTQNFAHLCSVQLPGALAQTGRSLPRRLLHHEDDPEEANVRDSNNSPWLGSVRDGRDDKPTHKLVRPAPPRRREASPILAPEAMPVRAGNDMAPGRRLPRAAHLLGAPPGATVLILGEPPCYLLGWRLGDRASMRPFCFNLVQGAGGSPRASGRIQLLLSPSQAAATPDAAAARDNMKPLLRQLRKVFGTHKPSPMDNVDPQRRPDILPPWSEAPAHAGVTAKNGAPARHLHRAPTNRGVASAKTLQSFSRKLPKRTREPKRTAPPVCDVPKTAEINMLRCHRAIHDNFAEYHARSPAF</sequence>
<reference evidence="2 3" key="1">
    <citation type="journal article" date="2024" name="Microbiol. Resour. Announc.">
        <title>Genome annotations for the ascomycete fungi Trichoderma harzianum, Trichoderma aggressivum, and Purpureocillium lilacinum.</title>
        <authorList>
            <person name="Beijen E.P.W."/>
            <person name="Ohm R.A."/>
        </authorList>
    </citation>
    <scope>NUCLEOTIDE SEQUENCE [LARGE SCALE GENOMIC DNA]</scope>
    <source>
        <strain evidence="2 3">CBS 150709</strain>
    </source>
</reference>
<feature type="region of interest" description="Disordered" evidence="1">
    <location>
        <begin position="156"/>
        <end position="202"/>
    </location>
</feature>
<name>A0ABR0BVR5_PURLI</name>
<proteinExistence type="predicted"/>
<accession>A0ABR0BVR5</accession>
<feature type="region of interest" description="Disordered" evidence="1">
    <location>
        <begin position="1"/>
        <end position="27"/>
    </location>
</feature>
<protein>
    <submittedName>
        <fullName evidence="2">Uncharacterized protein</fullName>
    </submittedName>
</protein>
<dbReference type="EMBL" id="JAWRVI010000026">
    <property type="protein sequence ID" value="KAK4088183.1"/>
    <property type="molecule type" value="Genomic_DNA"/>
</dbReference>
<comment type="caution">
    <text evidence="2">The sequence shown here is derived from an EMBL/GenBank/DDBJ whole genome shotgun (WGS) entry which is preliminary data.</text>
</comment>
<feature type="region of interest" description="Disordered" evidence="1">
    <location>
        <begin position="355"/>
        <end position="394"/>
    </location>
</feature>